<dbReference type="KEGG" id="pais:PFX98_19195"/>
<keyword evidence="1" id="KW-0812">Transmembrane</keyword>
<dbReference type="InterPro" id="IPR012902">
    <property type="entry name" value="N_methyl_site"/>
</dbReference>
<dbReference type="RefSeq" id="WP_285232092.1">
    <property type="nucleotide sequence ID" value="NZ_CP116346.1"/>
</dbReference>
<evidence type="ECO:0000313" key="2">
    <source>
        <dbReference type="EMBL" id="WIT11014.1"/>
    </source>
</evidence>
<dbReference type="Pfam" id="PF07963">
    <property type="entry name" value="N_methyl"/>
    <property type="match status" value="1"/>
</dbReference>
<dbReference type="Proteomes" id="UP001177769">
    <property type="component" value="Chromosome"/>
</dbReference>
<sequence length="392" mass="41631">MSKPRILVHERGITLIEAMVALVVMAFGMVALAGLQGNIRRSADIAKQRGEAVRMSQQDIENLRAFSQIGAATPEAAASGVQGFAGIATQTSAETTNTNFTLTRTVVNLDAQYWLTSISSRVDWKDRAGADTTLQMDTLVGANDPSLGAFLSQPSEGAPARRPLERSAQIPVSAKDLGNGGSVFRPVNGASLIWVFNNLTGMITNKCNVEKAIADISKDDVIGCSVVTAGYYLSGFVRFSTGVSADPENPSSPALPLDMQLQVVDSSQYLTPAFECFDDAPGVVGAQSVVAYYCIVYPNSAVLNTWSGRLNLTGIPLGDGNYRICRYSADYDGIGGVDKNEEHPADYVKVAGPLTRQNFLVVSNANSCPAGQAADPANGRYVNTATVDHQHL</sequence>
<keyword evidence="1" id="KW-0472">Membrane</keyword>
<dbReference type="PROSITE" id="PS00409">
    <property type="entry name" value="PROKAR_NTER_METHYL"/>
    <property type="match status" value="1"/>
</dbReference>
<keyword evidence="3" id="KW-1185">Reference proteome</keyword>
<reference evidence="2" key="1">
    <citation type="submission" date="2023-01" db="EMBL/GenBank/DDBJ databases">
        <title>Whole genome sequence of Paucibacter sp. S2-9 isolated from pond sediment.</title>
        <authorList>
            <person name="Jung J.Y."/>
        </authorList>
    </citation>
    <scope>NUCLEOTIDE SEQUENCE</scope>
    <source>
        <strain evidence="2">S2-9</strain>
    </source>
</reference>
<proteinExistence type="predicted"/>
<accession>A0AA95SUX8</accession>
<evidence type="ECO:0000313" key="3">
    <source>
        <dbReference type="Proteomes" id="UP001177769"/>
    </source>
</evidence>
<name>A0AA95SUX8_9BURK</name>
<protein>
    <submittedName>
        <fullName evidence="2">Prepilin-type N-terminal cleavage/methylation domain-containing protein</fullName>
    </submittedName>
</protein>
<dbReference type="AlphaFoldDB" id="A0AA95SUX8"/>
<evidence type="ECO:0000256" key="1">
    <source>
        <dbReference type="SAM" id="Phobius"/>
    </source>
</evidence>
<gene>
    <name evidence="2" type="ORF">PFX98_19195</name>
</gene>
<feature type="transmembrane region" description="Helical" evidence="1">
    <location>
        <begin position="12"/>
        <end position="35"/>
    </location>
</feature>
<dbReference type="EMBL" id="CP116346">
    <property type="protein sequence ID" value="WIT11014.1"/>
    <property type="molecule type" value="Genomic_DNA"/>
</dbReference>
<organism evidence="2 3">
    <name type="scientific">Paucibacter sediminis</name>
    <dbReference type="NCBI Taxonomy" id="3019553"/>
    <lineage>
        <taxon>Bacteria</taxon>
        <taxon>Pseudomonadati</taxon>
        <taxon>Pseudomonadota</taxon>
        <taxon>Betaproteobacteria</taxon>
        <taxon>Burkholderiales</taxon>
        <taxon>Sphaerotilaceae</taxon>
        <taxon>Roseateles</taxon>
    </lineage>
</organism>
<keyword evidence="1" id="KW-1133">Transmembrane helix</keyword>